<evidence type="ECO:0000313" key="2">
    <source>
        <dbReference type="Proteomes" id="UP000244168"/>
    </source>
</evidence>
<dbReference type="GO" id="GO:0003676">
    <property type="term" value="F:nucleic acid binding"/>
    <property type="evidence" value="ECO:0007669"/>
    <property type="project" value="InterPro"/>
</dbReference>
<gene>
    <name evidence="1" type="ORF">C8P68_10811</name>
</gene>
<evidence type="ECO:0000313" key="1">
    <source>
        <dbReference type="EMBL" id="PTQ93549.1"/>
    </source>
</evidence>
<dbReference type="SUPFAM" id="SSF46946">
    <property type="entry name" value="S13-like H2TH domain"/>
    <property type="match status" value="1"/>
</dbReference>
<dbReference type="RefSeq" id="WP_245917102.1">
    <property type="nucleotide sequence ID" value="NZ_CP160205.1"/>
</dbReference>
<dbReference type="InterPro" id="IPR010979">
    <property type="entry name" value="Ribosomal_uS13-like_H2TH"/>
</dbReference>
<dbReference type="Proteomes" id="UP000244168">
    <property type="component" value="Unassembled WGS sequence"/>
</dbReference>
<protein>
    <submittedName>
        <fullName evidence="1">Uncharacterized protein</fullName>
    </submittedName>
</protein>
<proteinExistence type="predicted"/>
<reference evidence="1 2" key="1">
    <citation type="submission" date="2018-04" db="EMBL/GenBank/DDBJ databases">
        <title>Genomic Encyclopedia of Archaeal and Bacterial Type Strains, Phase II (KMG-II): from individual species to whole genera.</title>
        <authorList>
            <person name="Goeker M."/>
        </authorList>
    </citation>
    <scope>NUCLEOTIDE SEQUENCE [LARGE SCALE GENOMIC DNA]</scope>
    <source>
        <strain evidence="1 2">DSM 26809</strain>
    </source>
</reference>
<dbReference type="Gene3D" id="1.10.8.50">
    <property type="match status" value="1"/>
</dbReference>
<organism evidence="1 2">
    <name type="scientific">Mucilaginibacter yixingensis</name>
    <dbReference type="NCBI Taxonomy" id="1295612"/>
    <lineage>
        <taxon>Bacteria</taxon>
        <taxon>Pseudomonadati</taxon>
        <taxon>Bacteroidota</taxon>
        <taxon>Sphingobacteriia</taxon>
        <taxon>Sphingobacteriales</taxon>
        <taxon>Sphingobacteriaceae</taxon>
        <taxon>Mucilaginibacter</taxon>
    </lineage>
</organism>
<accession>A0A2T5J5L0</accession>
<dbReference type="AlphaFoldDB" id="A0A2T5J5L0"/>
<name>A0A2T5J5L0_9SPHI</name>
<keyword evidence="2" id="KW-1185">Reference proteome</keyword>
<dbReference type="EMBL" id="QAOQ01000008">
    <property type="protein sequence ID" value="PTQ93549.1"/>
    <property type="molecule type" value="Genomic_DNA"/>
</dbReference>
<sequence length="90" mass="10224">MWHARVSPFSPANKIPADKVKVLVKSIKDVLNNALEQILKAQPDIISGEVRDFLVVHQPRKKETPGGKTIHQNEIGGRKTYYTDEQEVFE</sequence>
<comment type="caution">
    <text evidence="1">The sequence shown here is derived from an EMBL/GenBank/DDBJ whole genome shotgun (WGS) entry which is preliminary data.</text>
</comment>